<dbReference type="PANTHER" id="PTHR36302:SF1">
    <property type="entry name" value="COPPER CHAPERONE PCU(A)C"/>
    <property type="match status" value="1"/>
</dbReference>
<dbReference type="eggNOG" id="COG2847">
    <property type="taxonomic scope" value="Bacteria"/>
</dbReference>
<dbReference type="STRING" id="224324.aq_1253"/>
<name>O67294_AQUAE</name>
<dbReference type="InParanoid" id="O67294"/>
<proteinExistence type="predicted"/>
<dbReference type="Pfam" id="PF04314">
    <property type="entry name" value="PCuAC"/>
    <property type="match status" value="1"/>
</dbReference>
<dbReference type="EnsemblBacteria" id="AAC07259">
    <property type="protein sequence ID" value="AAC07259"/>
    <property type="gene ID" value="aq_1253"/>
</dbReference>
<accession>O67294</accession>
<keyword evidence="2" id="KW-1185">Reference proteome</keyword>
<dbReference type="KEGG" id="aae:aq_1253"/>
<evidence type="ECO:0008006" key="3">
    <source>
        <dbReference type="Google" id="ProtNLM"/>
    </source>
</evidence>
<dbReference type="AlphaFoldDB" id="O67294"/>
<dbReference type="PIR" id="C70408">
    <property type="entry name" value="C70408"/>
</dbReference>
<dbReference type="Proteomes" id="UP000000798">
    <property type="component" value="Chromosome"/>
</dbReference>
<dbReference type="InterPro" id="IPR007410">
    <property type="entry name" value="LpqE-like"/>
</dbReference>
<evidence type="ECO:0000313" key="2">
    <source>
        <dbReference type="Proteomes" id="UP000000798"/>
    </source>
</evidence>
<sequence length="151" mass="17203">MLNIMRKLLTLIVVFVALSFGAPKIVVKHPWVMEPPPGPNTTMMGMIIVNEGDEPDYLIGAKTDIAQRVELHKTVIENDVAKMVPQERIEIPPKGKVEFKHHGYHVMIIGLKKRIKEGDKVKVELIFEKSGKITVEAPVVKKHRMKHHMHH</sequence>
<dbReference type="SUPFAM" id="SSF110087">
    <property type="entry name" value="DR1885-like metal-binding protein"/>
    <property type="match status" value="1"/>
</dbReference>
<protein>
    <recommendedName>
        <fullName evidence="3">Copper chaperone PCu(A)C</fullName>
    </recommendedName>
</protein>
<reference evidence="1 2" key="1">
    <citation type="journal article" date="1998" name="Nature">
        <title>The complete genome of the hyperthermophilic bacterium Aquifex aeolicus.</title>
        <authorList>
            <person name="Deckert G."/>
            <person name="Warren P.V."/>
            <person name="Gaasterland T."/>
            <person name="Young W.G."/>
            <person name="Lenox A.L."/>
            <person name="Graham D.E."/>
            <person name="Overbeek R."/>
            <person name="Snead M.A."/>
            <person name="Keller M."/>
            <person name="Aujay M."/>
            <person name="Huber R."/>
            <person name="Feldman R.A."/>
            <person name="Short J.M."/>
            <person name="Olson G.J."/>
            <person name="Swanson R.V."/>
        </authorList>
    </citation>
    <scope>NUCLEOTIDE SEQUENCE [LARGE SCALE GENOMIC DNA]</scope>
    <source>
        <strain evidence="1 2">VF5</strain>
    </source>
</reference>
<dbReference type="EMBL" id="AE000657">
    <property type="protein sequence ID" value="AAC07259.1"/>
    <property type="molecule type" value="Genomic_DNA"/>
</dbReference>
<dbReference type="PANTHER" id="PTHR36302">
    <property type="entry name" value="BLR7088 PROTEIN"/>
    <property type="match status" value="1"/>
</dbReference>
<dbReference type="InterPro" id="IPR036182">
    <property type="entry name" value="PCuAC_sf"/>
</dbReference>
<organism evidence="1 2">
    <name type="scientific">Aquifex aeolicus (strain VF5)</name>
    <dbReference type="NCBI Taxonomy" id="224324"/>
    <lineage>
        <taxon>Bacteria</taxon>
        <taxon>Pseudomonadati</taxon>
        <taxon>Aquificota</taxon>
        <taxon>Aquificia</taxon>
        <taxon>Aquificales</taxon>
        <taxon>Aquificaceae</taxon>
        <taxon>Aquifex</taxon>
    </lineage>
</organism>
<gene>
    <name evidence="1" type="ordered locus">aq_1253</name>
</gene>
<dbReference type="HOGENOM" id="CLU_100939_1_2_0"/>
<evidence type="ECO:0000313" key="1">
    <source>
        <dbReference type="EMBL" id="AAC07259.1"/>
    </source>
</evidence>
<dbReference type="Gene3D" id="2.60.40.1890">
    <property type="entry name" value="PCu(A)C copper chaperone"/>
    <property type="match status" value="1"/>
</dbReference>
<dbReference type="InterPro" id="IPR058248">
    <property type="entry name" value="Lxx211020-like"/>
</dbReference>
<dbReference type="OrthoDB" id="9796962at2"/>